<dbReference type="PATRIC" id="fig|159743.3.peg.1541"/>
<comment type="caution">
    <text evidence="2">The sequence shown here is derived from an EMBL/GenBank/DDBJ whole genome shotgun (WGS) entry which is preliminary data.</text>
</comment>
<accession>A0A0D7X5P3</accession>
<reference evidence="2 3" key="1">
    <citation type="submission" date="2014-11" db="EMBL/GenBank/DDBJ databases">
        <title>Draft Genome Sequences of Paenibacillus polymyxa NRRL B-30509 and Paenibacillus terrae NRRL B-30644, Strains from a Poultry Environment that Produce Tridecaptin A and Paenicidins.</title>
        <authorList>
            <person name="van Belkum M.J."/>
            <person name="Lohans C.T."/>
            <person name="Vederas J.C."/>
        </authorList>
    </citation>
    <scope>NUCLEOTIDE SEQUENCE [LARGE SCALE GENOMIC DNA]</scope>
    <source>
        <strain evidence="2 3">NRRL B-30644</strain>
    </source>
</reference>
<sequence>MGELSSHTQSVEPQSQAVRKLAVVATVISGIAVLGCITLALWNYNLTAKVNTLTTANASLNKTTQALTKQQKDTEALLQQVRLAANLSSISHALEQTSVVTNDFVLEKVTFNVAENGTLKGVLLNVNNQPNLGLGGAYQGYGKYNMASSTLTKKAEEVIDIAMKQYGTSDKIPVWDKNTKVEMTVQNYELGKREGGIFKLASQK</sequence>
<dbReference type="Proteomes" id="UP000032534">
    <property type="component" value="Unassembled WGS sequence"/>
</dbReference>
<keyword evidence="1" id="KW-1133">Transmembrane helix</keyword>
<keyword evidence="3" id="KW-1185">Reference proteome</keyword>
<proteinExistence type="predicted"/>
<organism evidence="2 3">
    <name type="scientific">Paenibacillus terrae</name>
    <dbReference type="NCBI Taxonomy" id="159743"/>
    <lineage>
        <taxon>Bacteria</taxon>
        <taxon>Bacillati</taxon>
        <taxon>Bacillota</taxon>
        <taxon>Bacilli</taxon>
        <taxon>Bacillales</taxon>
        <taxon>Paenibacillaceae</taxon>
        <taxon>Paenibacillus</taxon>
    </lineage>
</organism>
<evidence type="ECO:0000313" key="2">
    <source>
        <dbReference type="EMBL" id="KJD46313.1"/>
    </source>
</evidence>
<gene>
    <name evidence="2" type="ORF">QD47_07035</name>
</gene>
<name>A0A0D7X5P3_9BACL</name>
<dbReference type="OrthoDB" id="2656449at2"/>
<keyword evidence="1" id="KW-0812">Transmembrane</keyword>
<protein>
    <submittedName>
        <fullName evidence="2">Uncharacterized protein</fullName>
    </submittedName>
</protein>
<evidence type="ECO:0000313" key="3">
    <source>
        <dbReference type="Proteomes" id="UP000032534"/>
    </source>
</evidence>
<dbReference type="AlphaFoldDB" id="A0A0D7X5P3"/>
<dbReference type="RefSeq" id="WP_044645457.1">
    <property type="nucleotide sequence ID" value="NZ_JTHP01000009.1"/>
</dbReference>
<evidence type="ECO:0000256" key="1">
    <source>
        <dbReference type="SAM" id="Phobius"/>
    </source>
</evidence>
<keyword evidence="1" id="KW-0472">Membrane</keyword>
<dbReference type="EMBL" id="JTHP01000009">
    <property type="protein sequence ID" value="KJD46313.1"/>
    <property type="molecule type" value="Genomic_DNA"/>
</dbReference>
<feature type="transmembrane region" description="Helical" evidence="1">
    <location>
        <begin position="21"/>
        <end position="42"/>
    </location>
</feature>